<evidence type="ECO:0000313" key="2">
    <source>
        <dbReference type="EMBL" id="OKZ40452.1"/>
    </source>
</evidence>
<protein>
    <submittedName>
        <fullName evidence="2">Uncharacterized protein</fullName>
    </submittedName>
</protein>
<dbReference type="EMBL" id="MNQU01000011">
    <property type="protein sequence ID" value="OKZ40452.1"/>
    <property type="molecule type" value="Genomic_DNA"/>
</dbReference>
<name>A0A139KGU2_BACUN</name>
<evidence type="ECO:0000256" key="1">
    <source>
        <dbReference type="SAM" id="Phobius"/>
    </source>
</evidence>
<dbReference type="AlphaFoldDB" id="A0A139KGU2"/>
<comment type="caution">
    <text evidence="2">The sequence shown here is derived from an EMBL/GenBank/DDBJ whole genome shotgun (WGS) entry which is preliminary data.</text>
</comment>
<keyword evidence="1" id="KW-0812">Transmembrane</keyword>
<accession>A0A139KGU2</accession>
<keyword evidence="1" id="KW-0472">Membrane</keyword>
<dbReference type="Proteomes" id="UP000186549">
    <property type="component" value="Unassembled WGS sequence"/>
</dbReference>
<feature type="transmembrane region" description="Helical" evidence="1">
    <location>
        <begin position="15"/>
        <end position="32"/>
    </location>
</feature>
<keyword evidence="1" id="KW-1133">Transmembrane helix</keyword>
<gene>
    <name evidence="2" type="ORF">BHV79_00585</name>
</gene>
<sequence>MRLGSSGGEKIKKAVCMYMLTAFFISFLLILVDNSLVDDNVGNQSHYNQNGRTAQDGIVVNIAGKRTCNQDYSSYYD</sequence>
<reference evidence="2 3" key="1">
    <citation type="journal article" date="2016" name="Nat. Biotechnol.">
        <title>Measurement of bacterial replication rates in microbial communities.</title>
        <authorList>
            <person name="Brown C.T."/>
            <person name="Olm M.R."/>
            <person name="Thomas B.C."/>
            <person name="Banfield J.F."/>
        </authorList>
    </citation>
    <scope>NUCLEOTIDE SEQUENCE [LARGE SCALE GENOMIC DNA]</scope>
    <source>
        <strain evidence="2">45_41</strain>
    </source>
</reference>
<evidence type="ECO:0000313" key="3">
    <source>
        <dbReference type="Proteomes" id="UP000186549"/>
    </source>
</evidence>
<proteinExistence type="predicted"/>
<organism evidence="2 3">
    <name type="scientific">Bacteroides uniformis</name>
    <dbReference type="NCBI Taxonomy" id="820"/>
    <lineage>
        <taxon>Bacteria</taxon>
        <taxon>Pseudomonadati</taxon>
        <taxon>Bacteroidota</taxon>
        <taxon>Bacteroidia</taxon>
        <taxon>Bacteroidales</taxon>
        <taxon>Bacteroidaceae</taxon>
        <taxon>Bacteroides</taxon>
    </lineage>
</organism>